<dbReference type="GO" id="GO:0004560">
    <property type="term" value="F:alpha-L-fucosidase activity"/>
    <property type="evidence" value="ECO:0007669"/>
    <property type="project" value="InterPro"/>
</dbReference>
<dbReference type="PANTHER" id="PTHR31084">
    <property type="entry name" value="ALPHA-L-FUCOSIDASE 2"/>
    <property type="match status" value="1"/>
</dbReference>
<dbReference type="Gene3D" id="1.50.10.10">
    <property type="match status" value="1"/>
</dbReference>
<dbReference type="OrthoDB" id="9802600at2"/>
<evidence type="ECO:0000259" key="1">
    <source>
        <dbReference type="Pfam" id="PF14498"/>
    </source>
</evidence>
<gene>
    <name evidence="4" type="ORF">DSL64_01465</name>
</gene>
<protein>
    <submittedName>
        <fullName evidence="4">Glycoside hydrolase family 95 protein</fullName>
    </submittedName>
</protein>
<dbReference type="RefSeq" id="WP_115828856.1">
    <property type="nucleotide sequence ID" value="NZ_QNUL01000001.1"/>
</dbReference>
<feature type="domain" description="Glycosyl hydrolase family 95 N-terminal" evidence="1">
    <location>
        <begin position="31"/>
        <end position="270"/>
    </location>
</feature>
<dbReference type="InterPro" id="IPR027414">
    <property type="entry name" value="GH95_N_dom"/>
</dbReference>
<dbReference type="Pfam" id="PF21307">
    <property type="entry name" value="Glyco_hydro_95_C"/>
    <property type="match status" value="1"/>
</dbReference>
<evidence type="ECO:0000259" key="3">
    <source>
        <dbReference type="Pfam" id="PF22124"/>
    </source>
</evidence>
<keyword evidence="5" id="KW-1185">Reference proteome</keyword>
<dbReference type="PIRSF" id="PIRSF007663">
    <property type="entry name" value="UCP007663"/>
    <property type="match status" value="1"/>
</dbReference>
<evidence type="ECO:0000313" key="4">
    <source>
        <dbReference type="EMBL" id="REA64249.1"/>
    </source>
</evidence>
<dbReference type="InterPro" id="IPR012341">
    <property type="entry name" value="6hp_glycosidase-like_sf"/>
</dbReference>
<dbReference type="Pfam" id="PF14498">
    <property type="entry name" value="Glyco_hyd_65N_2"/>
    <property type="match status" value="1"/>
</dbReference>
<dbReference type="SUPFAM" id="SSF48208">
    <property type="entry name" value="Six-hairpin glycosidases"/>
    <property type="match status" value="1"/>
</dbReference>
<dbReference type="Gene3D" id="2.70.98.50">
    <property type="entry name" value="putative glycoside hydrolase family protein from bacillus halodurans"/>
    <property type="match status" value="1"/>
</dbReference>
<dbReference type="InterPro" id="IPR008928">
    <property type="entry name" value="6-hairpin_glycosidase_sf"/>
</dbReference>
<evidence type="ECO:0000259" key="2">
    <source>
        <dbReference type="Pfam" id="PF21307"/>
    </source>
</evidence>
<feature type="domain" description="Glycosyl hydrolase family 95 catalytic" evidence="3">
    <location>
        <begin position="293"/>
        <end position="697"/>
    </location>
</feature>
<keyword evidence="4" id="KW-0378">Hydrolase</keyword>
<dbReference type="InterPro" id="IPR016518">
    <property type="entry name" value="Alpha-L-fucosidase"/>
</dbReference>
<feature type="domain" description="Alpha fucosidase A-like C-terminal" evidence="2">
    <location>
        <begin position="699"/>
        <end position="772"/>
    </location>
</feature>
<dbReference type="PANTHER" id="PTHR31084:SF0">
    <property type="entry name" value="ALPHA-L-FUCOSIDASE 2"/>
    <property type="match status" value="1"/>
</dbReference>
<dbReference type="GO" id="GO:0005975">
    <property type="term" value="P:carbohydrate metabolic process"/>
    <property type="evidence" value="ECO:0007669"/>
    <property type="project" value="InterPro"/>
</dbReference>
<dbReference type="InterPro" id="IPR049053">
    <property type="entry name" value="AFCA-like_C"/>
</dbReference>
<reference evidence="4 5" key="1">
    <citation type="submission" date="2018-07" db="EMBL/GenBank/DDBJ databases">
        <title>Dyadobacter roseus sp. nov., isolated from rose rhizosphere soil.</title>
        <authorList>
            <person name="Chen L."/>
        </authorList>
    </citation>
    <scope>NUCLEOTIDE SEQUENCE [LARGE SCALE GENOMIC DNA]</scope>
    <source>
        <strain evidence="4 5">RS19</strain>
    </source>
</reference>
<dbReference type="Pfam" id="PF22124">
    <property type="entry name" value="Glyco_hydro_95_cat"/>
    <property type="match status" value="1"/>
</dbReference>
<accession>A0A3D8YHC9</accession>
<proteinExistence type="predicted"/>
<comment type="caution">
    <text evidence="4">The sequence shown here is derived from an EMBL/GenBank/DDBJ whole genome shotgun (WGS) entry which is preliminary data.</text>
</comment>
<dbReference type="Proteomes" id="UP000256373">
    <property type="component" value="Unassembled WGS sequence"/>
</dbReference>
<name>A0A3D8YHC9_9BACT</name>
<dbReference type="AlphaFoldDB" id="A0A3D8YHC9"/>
<organism evidence="4 5">
    <name type="scientific">Dyadobacter luteus</name>
    <dbReference type="NCBI Taxonomy" id="2259619"/>
    <lineage>
        <taxon>Bacteria</taxon>
        <taxon>Pseudomonadati</taxon>
        <taxon>Bacteroidota</taxon>
        <taxon>Cytophagia</taxon>
        <taxon>Cytophagales</taxon>
        <taxon>Spirosomataceae</taxon>
        <taxon>Dyadobacter</taxon>
    </lineage>
</organism>
<dbReference type="InterPro" id="IPR054363">
    <property type="entry name" value="GH95_cat"/>
</dbReference>
<dbReference type="EMBL" id="QNUL01000001">
    <property type="protein sequence ID" value="REA64249.1"/>
    <property type="molecule type" value="Genomic_DNA"/>
</dbReference>
<sequence>MFAIYIRRSVLFFLLTCPAFVYGQNNRVQKLWYNQPSGKTWENALPVGNGRLGGMVYGNVVDEIVQLNEHTLWSGGPNRNDNPDALAALPEIRQLIFDGKQKEAEKLANKAIITKKSHGQMFQPLGELRLNFSGHDNFTNYYRELDIERALAKTTYQVNGITYTREVLASFPDRVIVIRLTADKPGSLSFDASFASQHTRKEVKITSAKDLTISGNSSDHEGVKSAVRFKGIARIKTEGGILSASDTSLNVKGANAATIYISIATNFKNYNDVSGDENALALSYLNKASAKPYSAILNPHIAAYQKYFNRVKFDLGKTDQGKLPTDERLKNFRNVNDPELVTLYYQYGRYLLISSSQPGGQPANLQGIWNNKMRPPWDSKYTININAQMNYWPAERANLSELHEPFFKMVEELAHTGKGTARTMYGARGWMAHHNTDIWRATGAIDGAFWGMWIAGGGWTSQHLWHRYLYQGDKAYLAKVYPILKGAATFYADFLIEHPKYKWLVVNPGSSPENAPAAHEGSSLDAGTTMDNQIAFDVLTSTIRAAEILKRDAAFADTLRQIRKRLPPMHIGQHGQLQEWLDDVDDPNDHHRHVSHLYGLFPSDQISAYRTPELFSAARTTLMHRGDVSTGWSMGWKVNWWARLQDGNHAFTLIKNQLSPLGTSKEGGGTYNNLFDAHPPFQIDGNFGCTSGITEMLMQSADGAVHLLPALPDVWPAGSIGGLLAQGGFEVVNMKWSEGKLTTLEVKSRLGGNLRLRLPNALKSVNGKPMQKASGENLNEFYRSVEVADVVVSPKAKLTETNLKPTLLYDVPTQAGKSYVFAGQ</sequence>
<evidence type="ECO:0000313" key="5">
    <source>
        <dbReference type="Proteomes" id="UP000256373"/>
    </source>
</evidence>